<evidence type="ECO:0000313" key="4">
    <source>
        <dbReference type="Proteomes" id="UP000182680"/>
    </source>
</evidence>
<proteinExistence type="predicted"/>
<organism evidence="3 4">
    <name type="scientific">Desulfovibrio desulfuricans</name>
    <dbReference type="NCBI Taxonomy" id="876"/>
    <lineage>
        <taxon>Bacteria</taxon>
        <taxon>Pseudomonadati</taxon>
        <taxon>Thermodesulfobacteriota</taxon>
        <taxon>Desulfovibrionia</taxon>
        <taxon>Desulfovibrionales</taxon>
        <taxon>Desulfovibrionaceae</taxon>
        <taxon>Desulfovibrio</taxon>
    </lineage>
</organism>
<keyword evidence="1" id="KW-0472">Membrane</keyword>
<feature type="domain" description="Mce/MlaD" evidence="2">
    <location>
        <begin position="36"/>
        <end position="116"/>
    </location>
</feature>
<protein>
    <submittedName>
        <fullName evidence="3">Phospholipid/cholesterol/gamma-HCH transport system substrate-binding protein</fullName>
    </submittedName>
</protein>
<dbReference type="RefSeq" id="WP_012624172.1">
    <property type="nucleotide sequence ID" value="NZ_FPIW01000072.1"/>
</dbReference>
<accession>A0AA94L3C2</accession>
<keyword evidence="1" id="KW-0812">Transmembrane</keyword>
<dbReference type="AlphaFoldDB" id="A0AA94L3C2"/>
<gene>
    <name evidence="3" type="ORF">SAMN02910291_02614</name>
</gene>
<dbReference type="EMBL" id="FPIW01000072">
    <property type="protein sequence ID" value="SFW70478.1"/>
    <property type="molecule type" value="Genomic_DNA"/>
</dbReference>
<name>A0AA94L3C2_DESDE</name>
<keyword evidence="1" id="KW-1133">Transmembrane helix</keyword>
<dbReference type="GO" id="GO:0005548">
    <property type="term" value="F:phospholipid transporter activity"/>
    <property type="evidence" value="ECO:0007669"/>
    <property type="project" value="TreeGrafter"/>
</dbReference>
<dbReference type="Proteomes" id="UP000182680">
    <property type="component" value="Unassembled WGS sequence"/>
</dbReference>
<dbReference type="InterPro" id="IPR030970">
    <property type="entry name" value="ABC_MlaD"/>
</dbReference>
<reference evidence="4" key="1">
    <citation type="submission" date="2016-11" db="EMBL/GenBank/DDBJ databases">
        <authorList>
            <person name="Jaros S."/>
            <person name="Januszkiewicz K."/>
            <person name="Wedrychowicz H."/>
        </authorList>
    </citation>
    <scope>NUCLEOTIDE SEQUENCE [LARGE SCALE GENOMIC DNA]</scope>
    <source>
        <strain evidence="4">DSM 7057</strain>
    </source>
</reference>
<dbReference type="InterPro" id="IPR003399">
    <property type="entry name" value="Mce/MlaD"/>
</dbReference>
<evidence type="ECO:0000256" key="1">
    <source>
        <dbReference type="SAM" id="Phobius"/>
    </source>
</evidence>
<dbReference type="PANTHER" id="PTHR33371:SF4">
    <property type="entry name" value="INTERMEMBRANE PHOSPHOLIPID TRANSPORT SYSTEM BINDING PROTEIN MLAD"/>
    <property type="match status" value="1"/>
</dbReference>
<dbReference type="GO" id="GO:0005543">
    <property type="term" value="F:phospholipid binding"/>
    <property type="evidence" value="ECO:0007669"/>
    <property type="project" value="TreeGrafter"/>
</dbReference>
<feature type="transmembrane region" description="Helical" evidence="1">
    <location>
        <begin position="6"/>
        <end position="25"/>
    </location>
</feature>
<dbReference type="PANTHER" id="PTHR33371">
    <property type="entry name" value="INTERMEMBRANE PHOSPHOLIPID TRANSPORT SYSTEM BINDING PROTEIN MLAD-RELATED"/>
    <property type="match status" value="1"/>
</dbReference>
<comment type="caution">
    <text evidence="3">The sequence shown here is derived from an EMBL/GenBank/DDBJ whole genome shotgun (WGS) entry which is preliminary data.</text>
</comment>
<evidence type="ECO:0000313" key="3">
    <source>
        <dbReference type="EMBL" id="SFW70478.1"/>
    </source>
</evidence>
<evidence type="ECO:0000259" key="2">
    <source>
        <dbReference type="Pfam" id="PF02470"/>
    </source>
</evidence>
<dbReference type="InterPro" id="IPR052336">
    <property type="entry name" value="MlaD_Phospholipid_Transporter"/>
</dbReference>
<dbReference type="OMA" id="QYQFPKD"/>
<sequence length="150" mass="15818">MSTVRETAVGLFVLIGLLCVAYLTIKLGKMEVLSNKGYELTANFDSVSGLRVGADVEMSGVPVGKVISISLDPDPMRNQAVVRLRLDKDLHLSDDSIASILTSGLIGDKYVSISRGGSDHMLAPGDSITETESAVDLGSLISKYAFGGVK</sequence>
<dbReference type="Pfam" id="PF02470">
    <property type="entry name" value="MlaD"/>
    <property type="match status" value="1"/>
</dbReference>
<dbReference type="NCBIfam" id="TIGR04430">
    <property type="entry name" value="OM_asym_MlaD"/>
    <property type="match status" value="1"/>
</dbReference>